<dbReference type="Proteomes" id="UP000719766">
    <property type="component" value="Unassembled WGS sequence"/>
</dbReference>
<dbReference type="Pfam" id="PF14200">
    <property type="entry name" value="RicinB_lectin_2"/>
    <property type="match status" value="1"/>
</dbReference>
<dbReference type="InterPro" id="IPR000772">
    <property type="entry name" value="Ricin_B_lectin"/>
</dbReference>
<dbReference type="SUPFAM" id="SSF50370">
    <property type="entry name" value="Ricin B-like lectins"/>
    <property type="match status" value="1"/>
</dbReference>
<feature type="domain" description="Ricin B lectin" evidence="2">
    <location>
        <begin position="5"/>
        <end position="70"/>
    </location>
</feature>
<reference evidence="3" key="1">
    <citation type="journal article" date="2020" name="New Phytol.">
        <title>Comparative genomics reveals dynamic genome evolution in host specialist ectomycorrhizal fungi.</title>
        <authorList>
            <person name="Lofgren L.A."/>
            <person name="Nguyen N.H."/>
            <person name="Vilgalys R."/>
            <person name="Ruytinx J."/>
            <person name="Liao H.L."/>
            <person name="Branco S."/>
            <person name="Kuo A."/>
            <person name="LaButti K."/>
            <person name="Lipzen A."/>
            <person name="Andreopoulos W."/>
            <person name="Pangilinan J."/>
            <person name="Riley R."/>
            <person name="Hundley H."/>
            <person name="Na H."/>
            <person name="Barry K."/>
            <person name="Grigoriev I.V."/>
            <person name="Stajich J.E."/>
            <person name="Kennedy P.G."/>
        </authorList>
    </citation>
    <scope>NUCLEOTIDE SEQUENCE</scope>
    <source>
        <strain evidence="3">S12</strain>
    </source>
</reference>
<comment type="caution">
    <text evidence="3">The sequence shown here is derived from an EMBL/GenBank/DDBJ whole genome shotgun (WGS) entry which is preliminary data.</text>
</comment>
<dbReference type="Gene3D" id="2.80.10.50">
    <property type="match status" value="1"/>
</dbReference>
<sequence length="175" mass="19269">MPFSTDGVYTIKNIARDLMLDLKEGDTTEGNQIQGFVEDGTPAQQWIIKRHYVPGSSSKIVTIQSVISGTNGNGFFTAAIQDSDEPIIYTAQAFIVDLVAQADSTYTIRYIVGDDNLVLSIPSPRRGEVKLETYVPGTPHQQWRLTRVLLGSDESEGDKVEGTRAEGEMEELAEE</sequence>
<name>A0A9P7DHW8_9AGAM</name>
<dbReference type="InterPro" id="IPR035992">
    <property type="entry name" value="Ricin_B-like_lectins"/>
</dbReference>
<feature type="region of interest" description="Disordered" evidence="1">
    <location>
        <begin position="152"/>
        <end position="175"/>
    </location>
</feature>
<evidence type="ECO:0000256" key="1">
    <source>
        <dbReference type="SAM" id="MobiDB-lite"/>
    </source>
</evidence>
<accession>A0A9P7DHW8</accession>
<dbReference type="OrthoDB" id="2131701at2759"/>
<dbReference type="RefSeq" id="XP_041160430.1">
    <property type="nucleotide sequence ID" value="XM_041310620.1"/>
</dbReference>
<dbReference type="GeneID" id="64604384"/>
<organism evidence="3 4">
    <name type="scientific">Suillus plorans</name>
    <dbReference type="NCBI Taxonomy" id="116603"/>
    <lineage>
        <taxon>Eukaryota</taxon>
        <taxon>Fungi</taxon>
        <taxon>Dikarya</taxon>
        <taxon>Basidiomycota</taxon>
        <taxon>Agaricomycotina</taxon>
        <taxon>Agaricomycetes</taxon>
        <taxon>Agaricomycetidae</taxon>
        <taxon>Boletales</taxon>
        <taxon>Suillineae</taxon>
        <taxon>Suillaceae</taxon>
        <taxon>Suillus</taxon>
    </lineage>
</organism>
<gene>
    <name evidence="3" type="ORF">HD556DRAFT_444660</name>
</gene>
<keyword evidence="4" id="KW-1185">Reference proteome</keyword>
<feature type="compositionally biased region" description="Basic and acidic residues" evidence="1">
    <location>
        <begin position="157"/>
        <end position="167"/>
    </location>
</feature>
<evidence type="ECO:0000313" key="4">
    <source>
        <dbReference type="Proteomes" id="UP000719766"/>
    </source>
</evidence>
<protein>
    <recommendedName>
        <fullName evidence="2">Ricin B lectin domain-containing protein</fullName>
    </recommendedName>
</protein>
<evidence type="ECO:0000313" key="3">
    <source>
        <dbReference type="EMBL" id="KAG1794202.1"/>
    </source>
</evidence>
<evidence type="ECO:0000259" key="2">
    <source>
        <dbReference type="Pfam" id="PF14200"/>
    </source>
</evidence>
<dbReference type="AlphaFoldDB" id="A0A9P7DHW8"/>
<proteinExistence type="predicted"/>
<dbReference type="EMBL" id="JABBWE010000027">
    <property type="protein sequence ID" value="KAG1794202.1"/>
    <property type="molecule type" value="Genomic_DNA"/>
</dbReference>